<keyword evidence="5 6" id="KW-0378">Hydrolase</keyword>
<evidence type="ECO:0000313" key="12">
    <source>
        <dbReference type="WBParaSite" id="BXY_1623300.1"/>
    </source>
</evidence>
<dbReference type="Proteomes" id="UP000582659">
    <property type="component" value="Unassembled WGS sequence"/>
</dbReference>
<keyword evidence="4" id="KW-0833">Ubl conjugation pathway</keyword>
<dbReference type="EMBL" id="CAJFDI010000003">
    <property type="protein sequence ID" value="CAD5221644.1"/>
    <property type="molecule type" value="Genomic_DNA"/>
</dbReference>
<dbReference type="OrthoDB" id="422700at2759"/>
<evidence type="ECO:0000313" key="8">
    <source>
        <dbReference type="EMBL" id="CAD5221644.1"/>
    </source>
</evidence>
<name>A0A1I7ST63_BURXY</name>
<dbReference type="GO" id="GO:0004843">
    <property type="term" value="F:cysteine-type deubiquitinase activity"/>
    <property type="evidence" value="ECO:0007669"/>
    <property type="project" value="UniProtKB-EC"/>
</dbReference>
<dbReference type="Proteomes" id="UP000659654">
    <property type="component" value="Unassembled WGS sequence"/>
</dbReference>
<evidence type="ECO:0000256" key="1">
    <source>
        <dbReference type="ARBA" id="ARBA00000707"/>
    </source>
</evidence>
<evidence type="ECO:0000313" key="10">
    <source>
        <dbReference type="Proteomes" id="UP000095284"/>
    </source>
</evidence>
<dbReference type="GO" id="GO:0006508">
    <property type="term" value="P:proteolysis"/>
    <property type="evidence" value="ECO:0007669"/>
    <property type="project" value="UniProtKB-KW"/>
</dbReference>
<reference evidence="12" key="1">
    <citation type="submission" date="2016-11" db="UniProtKB">
        <authorList>
            <consortium name="WormBaseParasite"/>
        </authorList>
    </citation>
    <scope>IDENTIFICATION</scope>
</reference>
<dbReference type="eggNOG" id="KOG2934">
    <property type="taxonomic scope" value="Eukaryota"/>
</dbReference>
<feature type="active site" evidence="6">
    <location>
        <position position="130"/>
    </location>
</feature>
<gene>
    <name evidence="8" type="ORF">BXYJ_LOCUS6781</name>
</gene>
<protein>
    <recommendedName>
        <fullName evidence="2">ubiquitinyl hydrolase 1</fullName>
        <ecNumber evidence="2">3.4.19.12</ecNumber>
    </recommendedName>
</protein>
<comment type="catalytic activity">
    <reaction evidence="1">
        <text>Thiol-dependent hydrolysis of ester, thioester, amide, peptide and isopeptide bonds formed by the C-terminal Gly of ubiquitin (a 76-residue protein attached to proteins as an intracellular targeting signal).</text>
        <dbReference type="EC" id="3.4.19.12"/>
    </reaction>
</comment>
<dbReference type="PANTHER" id="PTHR13291:SF0">
    <property type="entry name" value="JOSEPHIN-LIKE PROTEIN"/>
    <property type="match status" value="1"/>
</dbReference>
<organism evidence="10 12">
    <name type="scientific">Bursaphelenchus xylophilus</name>
    <name type="common">Pinewood nematode worm</name>
    <name type="synonym">Aphelenchoides xylophilus</name>
    <dbReference type="NCBI Taxonomy" id="6326"/>
    <lineage>
        <taxon>Eukaryota</taxon>
        <taxon>Metazoa</taxon>
        <taxon>Ecdysozoa</taxon>
        <taxon>Nematoda</taxon>
        <taxon>Chromadorea</taxon>
        <taxon>Rhabditida</taxon>
        <taxon>Tylenchina</taxon>
        <taxon>Tylenchomorpha</taxon>
        <taxon>Aphelenchoidea</taxon>
        <taxon>Aphelenchoididae</taxon>
        <taxon>Bursaphelenchus</taxon>
    </lineage>
</organism>
<dbReference type="InterPro" id="IPR040053">
    <property type="entry name" value="JOSD1/2"/>
</dbReference>
<evidence type="ECO:0000256" key="4">
    <source>
        <dbReference type="ARBA" id="ARBA00022786"/>
    </source>
</evidence>
<dbReference type="GO" id="GO:0016579">
    <property type="term" value="P:protein deubiquitination"/>
    <property type="evidence" value="ECO:0007669"/>
    <property type="project" value="InterPro"/>
</dbReference>
<dbReference type="SMART" id="SM01246">
    <property type="entry name" value="Josephin"/>
    <property type="match status" value="1"/>
</dbReference>
<keyword evidence="11" id="KW-1185">Reference proteome</keyword>
<dbReference type="Gene3D" id="3.90.70.40">
    <property type="match status" value="1"/>
</dbReference>
<dbReference type="EC" id="3.4.19.12" evidence="2"/>
<feature type="active site" evidence="6">
    <location>
        <position position="115"/>
    </location>
</feature>
<evidence type="ECO:0000256" key="2">
    <source>
        <dbReference type="ARBA" id="ARBA00012759"/>
    </source>
</evidence>
<evidence type="ECO:0000313" key="11">
    <source>
        <dbReference type="Proteomes" id="UP000659654"/>
    </source>
</evidence>
<dbReference type="SMR" id="A0A1I7ST63"/>
<evidence type="ECO:0000313" key="9">
    <source>
        <dbReference type="EMBL" id="CAG9108699.1"/>
    </source>
</evidence>
<proteinExistence type="predicted"/>
<dbReference type="WBParaSite" id="BXY_1623300.1">
    <property type="protein sequence ID" value="BXY_1623300.1"/>
    <property type="gene ID" value="BXY_1623300"/>
</dbReference>
<dbReference type="AlphaFoldDB" id="A0A1I7ST63"/>
<sequence length="172" mass="20326">MSDLEKLYHEQQRKQLCLLHALNNFFQREEFKKEELDRFCEEFDERTWFNPHRSIIGLGNYDVNVLLKCLESRGLEGVWFDRRKSAASINCDNVIGFVFNIPSDSFLSSIINGRHWFSVKKIGNIFYNLNSKLPEPTVINDFILFTNEILSKSDQNQLFLVLNPEKRDQVFI</sequence>
<dbReference type="Pfam" id="PF02099">
    <property type="entry name" value="Josephin"/>
    <property type="match status" value="1"/>
</dbReference>
<feature type="active site" evidence="6">
    <location>
        <position position="17"/>
    </location>
</feature>
<dbReference type="Proteomes" id="UP000095284">
    <property type="component" value="Unplaced"/>
</dbReference>
<dbReference type="PROSITE" id="PS50957">
    <property type="entry name" value="JOSEPHIN"/>
    <property type="match status" value="1"/>
</dbReference>
<evidence type="ECO:0000256" key="5">
    <source>
        <dbReference type="ARBA" id="ARBA00022801"/>
    </source>
</evidence>
<accession>A0A1I7ST63</accession>
<evidence type="ECO:0000259" key="7">
    <source>
        <dbReference type="PROSITE" id="PS50957"/>
    </source>
</evidence>
<dbReference type="PANTHER" id="PTHR13291">
    <property type="entry name" value="JOSEPHIN 1, 2"/>
    <property type="match status" value="1"/>
</dbReference>
<keyword evidence="3" id="KW-0645">Protease</keyword>
<reference evidence="9" key="2">
    <citation type="submission" date="2020-08" db="EMBL/GenBank/DDBJ databases">
        <authorList>
            <person name="Kikuchi T."/>
        </authorList>
    </citation>
    <scope>NUCLEOTIDE SEQUENCE</scope>
    <source>
        <strain evidence="8">Ka4C1</strain>
    </source>
</reference>
<dbReference type="EMBL" id="CAJFCV020000003">
    <property type="protein sequence ID" value="CAG9108699.1"/>
    <property type="molecule type" value="Genomic_DNA"/>
</dbReference>
<dbReference type="PRINTS" id="PR01233">
    <property type="entry name" value="JOSEPHIN"/>
</dbReference>
<dbReference type="InterPro" id="IPR006155">
    <property type="entry name" value="Josephin"/>
</dbReference>
<feature type="domain" description="Josephin" evidence="7">
    <location>
        <begin position="4"/>
        <end position="172"/>
    </location>
</feature>
<evidence type="ECO:0000256" key="3">
    <source>
        <dbReference type="ARBA" id="ARBA00022670"/>
    </source>
</evidence>
<evidence type="ECO:0000256" key="6">
    <source>
        <dbReference type="PROSITE-ProRule" id="PRU00331"/>
    </source>
</evidence>